<dbReference type="KEGG" id="shl:Shal_3775"/>
<sequence length="270" mass="31713">MQLNARFYETYYFCNVINNVLNDSFTYAVELNDFYGDGRVFSLIDKFPKQSVFHSFITFVVETIYSENSNKIDFDNFDYRSSGLLPIEKAFEYHGIKYQLFKEHLKELCSLKDVFIEDAYYDWLLASQYYEDLITQTVEEVFYLLFLNRELLLNFNQIMADSLEMQASDVSVHVHLNDLLTTRCKNKRCHIPQWAKRAVYFRDRGRCVLCDKDLSGKLNINNLENYDHMVALANYGFNDVTNLQLLCKECNQNTKSAGVGSTSNSYQGWY</sequence>
<dbReference type="Pfam" id="PF01844">
    <property type="entry name" value="HNH"/>
    <property type="match status" value="1"/>
</dbReference>
<dbReference type="InterPro" id="IPR003615">
    <property type="entry name" value="HNH_nuc"/>
</dbReference>
<evidence type="ECO:0000259" key="1">
    <source>
        <dbReference type="SMART" id="SM00507"/>
    </source>
</evidence>
<dbReference type="GO" id="GO:0004519">
    <property type="term" value="F:endonuclease activity"/>
    <property type="evidence" value="ECO:0007669"/>
    <property type="project" value="UniProtKB-KW"/>
</dbReference>
<evidence type="ECO:0000313" key="3">
    <source>
        <dbReference type="Proteomes" id="UP000001317"/>
    </source>
</evidence>
<dbReference type="EMBL" id="CP000931">
    <property type="protein sequence ID" value="ABZ78315.1"/>
    <property type="molecule type" value="Genomic_DNA"/>
</dbReference>
<feature type="domain" description="HNH nuclease" evidence="1">
    <location>
        <begin position="194"/>
        <end position="252"/>
    </location>
</feature>
<keyword evidence="2" id="KW-0378">Hydrolase</keyword>
<dbReference type="InterPro" id="IPR002711">
    <property type="entry name" value="HNH"/>
</dbReference>
<dbReference type="AlphaFoldDB" id="B0TVL2"/>
<proteinExistence type="predicted"/>
<evidence type="ECO:0000313" key="2">
    <source>
        <dbReference type="EMBL" id="ABZ78315.1"/>
    </source>
</evidence>
<dbReference type="CDD" id="cd00085">
    <property type="entry name" value="HNHc"/>
    <property type="match status" value="1"/>
</dbReference>
<keyword evidence="2" id="KW-0540">Nuclease</keyword>
<dbReference type="Gene3D" id="1.10.30.50">
    <property type="match status" value="1"/>
</dbReference>
<gene>
    <name evidence="2" type="ordered locus">Shal_3775</name>
</gene>
<dbReference type="OrthoDB" id="9802901at2"/>
<dbReference type="eggNOG" id="COG1403">
    <property type="taxonomic scope" value="Bacteria"/>
</dbReference>
<reference evidence="2" key="1">
    <citation type="submission" date="2008-01" db="EMBL/GenBank/DDBJ databases">
        <title>Complete sequence of Shewanella halifaxensis HAW-EB4.</title>
        <authorList>
            <consortium name="US DOE Joint Genome Institute"/>
            <person name="Copeland A."/>
            <person name="Lucas S."/>
            <person name="Lapidus A."/>
            <person name="Glavina del Rio T."/>
            <person name="Dalin E."/>
            <person name="Tice H."/>
            <person name="Bruce D."/>
            <person name="Goodwin L."/>
            <person name="Pitluck S."/>
            <person name="Sims D."/>
            <person name="Brettin T."/>
            <person name="Detter J.C."/>
            <person name="Han C."/>
            <person name="Kuske C.R."/>
            <person name="Schmutz J."/>
            <person name="Larimer F."/>
            <person name="Land M."/>
            <person name="Hauser L."/>
            <person name="Kyrpides N."/>
            <person name="Kim E."/>
            <person name="Zhao J.-S."/>
            <person name="Richardson P."/>
        </authorList>
    </citation>
    <scope>NUCLEOTIDE SEQUENCE [LARGE SCALE GENOMIC DNA]</scope>
    <source>
        <strain evidence="2">HAW-EB4</strain>
    </source>
</reference>
<dbReference type="GO" id="GO:0008270">
    <property type="term" value="F:zinc ion binding"/>
    <property type="evidence" value="ECO:0007669"/>
    <property type="project" value="InterPro"/>
</dbReference>
<dbReference type="RefSeq" id="WP_012278833.1">
    <property type="nucleotide sequence ID" value="NC_010334.1"/>
</dbReference>
<protein>
    <submittedName>
        <fullName evidence="2">HNH endonuclease</fullName>
    </submittedName>
</protein>
<keyword evidence="2" id="KW-0255">Endonuclease</keyword>
<keyword evidence="3" id="KW-1185">Reference proteome</keyword>
<dbReference type="HOGENOM" id="CLU_1029499_0_0_6"/>
<accession>B0TVL2</accession>
<dbReference type="GO" id="GO:0003676">
    <property type="term" value="F:nucleic acid binding"/>
    <property type="evidence" value="ECO:0007669"/>
    <property type="project" value="InterPro"/>
</dbReference>
<name>B0TVL2_SHEHH</name>
<organism evidence="2 3">
    <name type="scientific">Shewanella halifaxensis (strain HAW-EB4)</name>
    <dbReference type="NCBI Taxonomy" id="458817"/>
    <lineage>
        <taxon>Bacteria</taxon>
        <taxon>Pseudomonadati</taxon>
        <taxon>Pseudomonadota</taxon>
        <taxon>Gammaproteobacteria</taxon>
        <taxon>Alteromonadales</taxon>
        <taxon>Shewanellaceae</taxon>
        <taxon>Shewanella</taxon>
    </lineage>
</organism>
<dbReference type="SMART" id="SM00507">
    <property type="entry name" value="HNHc"/>
    <property type="match status" value="1"/>
</dbReference>
<dbReference type="STRING" id="458817.Shal_3775"/>
<dbReference type="Proteomes" id="UP000001317">
    <property type="component" value="Chromosome"/>
</dbReference>